<feature type="transmembrane region" description="Helical" evidence="17">
    <location>
        <begin position="202"/>
        <end position="219"/>
    </location>
</feature>
<dbReference type="InterPro" id="IPR001750">
    <property type="entry name" value="ND/Mrp_TM"/>
</dbReference>
<keyword evidence="15 17" id="KW-0472">Membrane</keyword>
<dbReference type="GO" id="GO:0006120">
    <property type="term" value="P:mitochondrial electron transport, NADH to ubiquinone"/>
    <property type="evidence" value="ECO:0007669"/>
    <property type="project" value="InterPro"/>
</dbReference>
<feature type="transmembrane region" description="Helical" evidence="17">
    <location>
        <begin position="281"/>
        <end position="304"/>
    </location>
</feature>
<evidence type="ECO:0000256" key="11">
    <source>
        <dbReference type="ARBA" id="ARBA00022989"/>
    </source>
</evidence>
<keyword evidence="14 17" id="KW-0496">Mitochondrion</keyword>
<dbReference type="AlphaFoldDB" id="Q1MWE6"/>
<dbReference type="PANTHER" id="PTHR46552:SF1">
    <property type="entry name" value="NADH-UBIQUINONE OXIDOREDUCTASE CHAIN 2"/>
    <property type="match status" value="1"/>
</dbReference>
<dbReference type="GeneID" id="4117949"/>
<keyword evidence="5" id="KW-0813">Transport</keyword>
<feature type="domain" description="NADH dehydrogenase subunit 2 C-terminal" evidence="19">
    <location>
        <begin position="290"/>
        <end position="342"/>
    </location>
</feature>
<evidence type="ECO:0000256" key="16">
    <source>
        <dbReference type="ARBA" id="ARBA00049551"/>
    </source>
</evidence>
<keyword evidence="6 17" id="KW-0679">Respiratory chain</keyword>
<organism evidence="20">
    <name type="scientific">Phalanger vestitus</name>
    <name type="common">Stein's cuscus</name>
    <name type="synonym">Phalanger interpositus</name>
    <dbReference type="NCBI Taxonomy" id="175809"/>
    <lineage>
        <taxon>Eukaryota</taxon>
        <taxon>Metazoa</taxon>
        <taxon>Chordata</taxon>
        <taxon>Craniata</taxon>
        <taxon>Vertebrata</taxon>
        <taxon>Euteleostomi</taxon>
        <taxon>Mammalia</taxon>
        <taxon>Metatheria</taxon>
        <taxon>Diprotodontia</taxon>
        <taxon>Phalangeridae</taxon>
        <taxon>Phalanger</taxon>
    </lineage>
</organism>
<evidence type="ECO:0000256" key="9">
    <source>
        <dbReference type="ARBA" id="ARBA00022967"/>
    </source>
</evidence>
<feature type="transmembrane region" description="Helical" evidence="17">
    <location>
        <begin position="240"/>
        <end position="261"/>
    </location>
</feature>
<feature type="domain" description="NADH:quinone oxidoreductase/Mrp antiporter transmembrane" evidence="18">
    <location>
        <begin position="23"/>
        <end position="287"/>
    </location>
</feature>
<dbReference type="EC" id="7.1.1.2" evidence="3 17"/>
<keyword evidence="8 17" id="KW-0999">Mitochondrion inner membrane</keyword>
<comment type="function">
    <text evidence="17">Core subunit of the mitochondrial membrane respiratory chain NADH dehydrogenase (Complex I) which catalyzes electron transfer from NADH through the respiratory chain, using ubiquinone as an electron acceptor. Essential for the catalytic activity and assembly of complex I.</text>
</comment>
<dbReference type="InterPro" id="IPR010933">
    <property type="entry name" value="NADH_DH_su2_C"/>
</dbReference>
<feature type="transmembrane region" description="Helical" evidence="17">
    <location>
        <begin position="153"/>
        <end position="171"/>
    </location>
</feature>
<dbReference type="RefSeq" id="YP_637063.1">
    <property type="nucleotide sequence ID" value="NC_008137.1"/>
</dbReference>
<feature type="transmembrane region" description="Helical" evidence="17">
    <location>
        <begin position="325"/>
        <end position="344"/>
    </location>
</feature>
<name>Q1MWE6_PHAVS</name>
<comment type="catalytic activity">
    <reaction evidence="16 17">
        <text>a ubiquinone + NADH + 5 H(+)(in) = a ubiquinol + NAD(+) + 4 H(+)(out)</text>
        <dbReference type="Rhea" id="RHEA:29091"/>
        <dbReference type="Rhea" id="RHEA-COMP:9565"/>
        <dbReference type="Rhea" id="RHEA-COMP:9566"/>
        <dbReference type="ChEBI" id="CHEBI:15378"/>
        <dbReference type="ChEBI" id="CHEBI:16389"/>
        <dbReference type="ChEBI" id="CHEBI:17976"/>
        <dbReference type="ChEBI" id="CHEBI:57540"/>
        <dbReference type="ChEBI" id="CHEBI:57945"/>
        <dbReference type="EC" id="7.1.1.2"/>
    </reaction>
</comment>
<gene>
    <name evidence="20" type="primary">ND2</name>
</gene>
<evidence type="ECO:0000256" key="12">
    <source>
        <dbReference type="ARBA" id="ARBA00023027"/>
    </source>
</evidence>
<evidence type="ECO:0000256" key="14">
    <source>
        <dbReference type="ARBA" id="ARBA00023128"/>
    </source>
</evidence>
<dbReference type="CTD" id="4536"/>
<evidence type="ECO:0000313" key="20">
    <source>
        <dbReference type="EMBL" id="BAE94020.1"/>
    </source>
</evidence>
<comment type="similarity">
    <text evidence="2 17">Belongs to the complex I subunit 2 family.</text>
</comment>
<evidence type="ECO:0000256" key="8">
    <source>
        <dbReference type="ARBA" id="ARBA00022792"/>
    </source>
</evidence>
<comment type="subcellular location">
    <subcellularLocation>
        <location evidence="1 17">Mitochondrion inner membrane</location>
        <topology evidence="1 17">Multi-pass membrane protein</topology>
    </subcellularLocation>
</comment>
<feature type="transmembrane region" description="Helical" evidence="17">
    <location>
        <begin position="59"/>
        <end position="79"/>
    </location>
</feature>
<evidence type="ECO:0000259" key="18">
    <source>
        <dbReference type="Pfam" id="PF00361"/>
    </source>
</evidence>
<evidence type="ECO:0000256" key="7">
    <source>
        <dbReference type="ARBA" id="ARBA00022692"/>
    </source>
</evidence>
<keyword evidence="9 17" id="KW-1278">Translocase</keyword>
<dbReference type="PRINTS" id="PR01436">
    <property type="entry name" value="NADHDHGNASE2"/>
</dbReference>
<geneLocation type="mitochondrion" evidence="20"/>
<evidence type="ECO:0000256" key="3">
    <source>
        <dbReference type="ARBA" id="ARBA00012944"/>
    </source>
</evidence>
<keyword evidence="7 17" id="KW-0812">Transmembrane</keyword>
<dbReference type="InterPro" id="IPR003917">
    <property type="entry name" value="NADH_UbQ_OxRdtase_chain2"/>
</dbReference>
<feature type="transmembrane region" description="Helical" evidence="17">
    <location>
        <begin position="178"/>
        <end position="196"/>
    </location>
</feature>
<keyword evidence="10 17" id="KW-0249">Electron transport</keyword>
<protein>
    <recommendedName>
        <fullName evidence="4 17">NADH-ubiquinone oxidoreductase chain 2</fullName>
        <ecNumber evidence="3 17">7.1.1.2</ecNumber>
    </recommendedName>
</protein>
<accession>Q1MWE6</accession>
<keyword evidence="11 17" id="KW-1133">Transmembrane helix</keyword>
<reference evidence="20" key="1">
    <citation type="journal article" date="2006" name="Genes Genet. Syst.">
        <title>Phylogenetic analysis of diprotodontian marsupials based on complete mitochondrial genomes.</title>
        <authorList>
            <person name="Munemasa M."/>
            <person name="Nikaido M."/>
            <person name="Donnellan S."/>
            <person name="Austin C.C."/>
            <person name="Okada N."/>
            <person name="Hasegawa M."/>
        </authorList>
    </citation>
    <scope>NUCLEOTIDE SEQUENCE</scope>
    <source>
        <tissue evidence="20">Liver</tissue>
    </source>
</reference>
<evidence type="ECO:0000256" key="6">
    <source>
        <dbReference type="ARBA" id="ARBA00022660"/>
    </source>
</evidence>
<keyword evidence="13 17" id="KW-0830">Ubiquinone</keyword>
<dbReference type="GO" id="GO:0005743">
    <property type="term" value="C:mitochondrial inner membrane"/>
    <property type="evidence" value="ECO:0007669"/>
    <property type="project" value="UniProtKB-SubCell"/>
</dbReference>
<evidence type="ECO:0000256" key="1">
    <source>
        <dbReference type="ARBA" id="ARBA00004448"/>
    </source>
</evidence>
<evidence type="ECO:0000256" key="5">
    <source>
        <dbReference type="ARBA" id="ARBA00022448"/>
    </source>
</evidence>
<dbReference type="Pfam" id="PF00361">
    <property type="entry name" value="Proton_antipo_M"/>
    <property type="match status" value="1"/>
</dbReference>
<sequence>MSPYILLIMLTSLLLGTSLTLFSNHWLTAWMGLEINTLAIIPMMTYPNHPRATESAIKYFLTQSTASMMLMFAIINNAWMTNQWTLLQTSDQTSSTIMTLALAMKLGLAPFHFWVPEVTQGIPLTSGMILLTWQKIAPTSLMYQISPSLNMKILVMLALLSTILGGWGGLNQTHMRKILAYSSIAHMGWMTIIILINPTLTLLNLAIYITTTLTLFLALNHSSITKIKSLANLWNKSSSMTIVIALTLLSLGGLPPLTGFMPKWLILQELITYNNIATATMMAMSALLNLFFYMRIIYTTTLTMPPSINNSKLQWPHPQTKTTNIIPLLTIISSFLLPLTPLSITLS</sequence>
<evidence type="ECO:0000256" key="17">
    <source>
        <dbReference type="RuleBase" id="RU003403"/>
    </source>
</evidence>
<proteinExistence type="inferred from homology"/>
<evidence type="ECO:0000256" key="15">
    <source>
        <dbReference type="ARBA" id="ARBA00023136"/>
    </source>
</evidence>
<dbReference type="GO" id="GO:0008137">
    <property type="term" value="F:NADH dehydrogenase (ubiquinone) activity"/>
    <property type="evidence" value="ECO:0007669"/>
    <property type="project" value="UniProtKB-EC"/>
</dbReference>
<evidence type="ECO:0000256" key="2">
    <source>
        <dbReference type="ARBA" id="ARBA00007012"/>
    </source>
</evidence>
<keyword evidence="12 17" id="KW-0520">NAD</keyword>
<dbReference type="InterPro" id="IPR050175">
    <property type="entry name" value="Complex_I_Subunit_2"/>
</dbReference>
<dbReference type="PANTHER" id="PTHR46552">
    <property type="entry name" value="NADH-UBIQUINONE OXIDOREDUCTASE CHAIN 2"/>
    <property type="match status" value="1"/>
</dbReference>
<evidence type="ECO:0000259" key="19">
    <source>
        <dbReference type="Pfam" id="PF06444"/>
    </source>
</evidence>
<evidence type="ECO:0000256" key="10">
    <source>
        <dbReference type="ARBA" id="ARBA00022982"/>
    </source>
</evidence>
<evidence type="ECO:0000256" key="13">
    <source>
        <dbReference type="ARBA" id="ARBA00023075"/>
    </source>
</evidence>
<dbReference type="Pfam" id="PF06444">
    <property type="entry name" value="NADH_dehy_S2_C"/>
    <property type="match status" value="1"/>
</dbReference>
<evidence type="ECO:0000256" key="4">
    <source>
        <dbReference type="ARBA" id="ARBA00021008"/>
    </source>
</evidence>
<dbReference type="EMBL" id="AB241057">
    <property type="protein sequence ID" value="BAE94020.1"/>
    <property type="molecule type" value="Genomic_DNA"/>
</dbReference>